<dbReference type="EMBL" id="CP132938">
    <property type="protein sequence ID" value="XCB22085.1"/>
    <property type="molecule type" value="Genomic_DNA"/>
</dbReference>
<dbReference type="GO" id="GO:0044281">
    <property type="term" value="P:small molecule metabolic process"/>
    <property type="evidence" value="ECO:0007669"/>
    <property type="project" value="UniProtKB-ARBA"/>
</dbReference>
<dbReference type="SUPFAM" id="SSF56529">
    <property type="entry name" value="FAH"/>
    <property type="match status" value="1"/>
</dbReference>
<dbReference type="InterPro" id="IPR051121">
    <property type="entry name" value="FAH"/>
</dbReference>
<dbReference type="AlphaFoldDB" id="A0AAU7YZS8"/>
<feature type="domain" description="Fumarylacetoacetase-like C-terminal" evidence="3">
    <location>
        <begin position="75"/>
        <end position="279"/>
    </location>
</feature>
<reference evidence="4" key="1">
    <citation type="submission" date="2023-08" db="EMBL/GenBank/DDBJ databases">
        <authorList>
            <person name="Messyasz A."/>
            <person name="Mannisto M.K."/>
            <person name="Kerkhof L.J."/>
            <person name="Haggblom M."/>
        </authorList>
    </citation>
    <scope>NUCLEOTIDE SEQUENCE</scope>
    <source>
        <strain evidence="4">M8UP39</strain>
    </source>
</reference>
<dbReference type="InterPro" id="IPR011234">
    <property type="entry name" value="Fumarylacetoacetase-like_C"/>
</dbReference>
<proteinExistence type="inferred from homology"/>
<evidence type="ECO:0000313" key="4">
    <source>
        <dbReference type="EMBL" id="XCB22085.1"/>
    </source>
</evidence>
<protein>
    <submittedName>
        <fullName evidence="4">Fumarylacetoacetate hydrolase family protein</fullName>
    </submittedName>
</protein>
<dbReference type="Gene3D" id="3.90.850.10">
    <property type="entry name" value="Fumarylacetoacetase-like, C-terminal domain"/>
    <property type="match status" value="1"/>
</dbReference>
<dbReference type="KEGG" id="tgi:RBB81_21295"/>
<comment type="similarity">
    <text evidence="1">Belongs to the FAH family.</text>
</comment>
<keyword evidence="4" id="KW-0378">Hydrolase</keyword>
<dbReference type="InterPro" id="IPR036663">
    <property type="entry name" value="Fumarylacetoacetase_C_sf"/>
</dbReference>
<dbReference type="GO" id="GO:0046872">
    <property type="term" value="F:metal ion binding"/>
    <property type="evidence" value="ECO:0007669"/>
    <property type="project" value="UniProtKB-KW"/>
</dbReference>
<evidence type="ECO:0000256" key="1">
    <source>
        <dbReference type="ARBA" id="ARBA00010211"/>
    </source>
</evidence>
<accession>A0AAU7YZS8</accession>
<dbReference type="PANTHER" id="PTHR42796:SF4">
    <property type="entry name" value="FUMARYLACETOACETATE HYDROLASE DOMAIN-CONTAINING PROTEIN 2A"/>
    <property type="match status" value="1"/>
</dbReference>
<gene>
    <name evidence="4" type="ORF">RBB81_21295</name>
</gene>
<keyword evidence="2" id="KW-0479">Metal-binding</keyword>
<dbReference type="Pfam" id="PF01557">
    <property type="entry name" value="FAA_hydrolase"/>
    <property type="match status" value="1"/>
</dbReference>
<dbReference type="PANTHER" id="PTHR42796">
    <property type="entry name" value="FUMARYLACETOACETATE HYDROLASE DOMAIN-CONTAINING PROTEIN 2A-RELATED"/>
    <property type="match status" value="1"/>
</dbReference>
<dbReference type="GO" id="GO:0016787">
    <property type="term" value="F:hydrolase activity"/>
    <property type="evidence" value="ECO:0007669"/>
    <property type="project" value="UniProtKB-KW"/>
</dbReference>
<evidence type="ECO:0000259" key="3">
    <source>
        <dbReference type="Pfam" id="PF01557"/>
    </source>
</evidence>
<organism evidence="4">
    <name type="scientific">Tunturiibacter gelidiferens</name>
    <dbReference type="NCBI Taxonomy" id="3069689"/>
    <lineage>
        <taxon>Bacteria</taxon>
        <taxon>Pseudomonadati</taxon>
        <taxon>Acidobacteriota</taxon>
        <taxon>Terriglobia</taxon>
        <taxon>Terriglobales</taxon>
        <taxon>Acidobacteriaceae</taxon>
        <taxon>Tunturiibacter</taxon>
    </lineage>
</organism>
<reference evidence="4" key="2">
    <citation type="journal article" date="2024" name="Environ. Microbiol.">
        <title>Genome analysis and description of Tunturibacter gen. nov. expands the diversity of Terriglobia in tundra soils.</title>
        <authorList>
            <person name="Messyasz A."/>
            <person name="Mannisto M.K."/>
            <person name="Kerkhof L.J."/>
            <person name="Haggblom M.M."/>
        </authorList>
    </citation>
    <scope>NUCLEOTIDE SEQUENCE</scope>
    <source>
        <strain evidence="4">M8UP39</strain>
    </source>
</reference>
<evidence type="ECO:0000256" key="2">
    <source>
        <dbReference type="ARBA" id="ARBA00022723"/>
    </source>
</evidence>
<sequence>MAFITFEASSRASYGILRQDGVFDLGVRIGAVLPDLKSLVAAEGLGLLPSIPKANTTDYAFGQFTYLPVIPNPGKILCVGLNYEEHRVETGRAATENPAIFTRFADTLTGHDTPIVLPPNSAALDYEGELAVVIGRSGFRVKEGDAMELVGGFAIFNDATLRDWQRHTTQFTPGKNFPRTGAFGPSLLTLEEAGPLENKRIETLLNETVMQEAELGDMIFSIPRIIAYLTAFTRLSPGDVIATGTPGGVGFKREPQIFMKAGDRVEVTIEGLGTLRNTIEREPETGSSHVWN</sequence>
<name>A0AAU7YZS8_9BACT</name>
<dbReference type="RefSeq" id="WP_353072081.1">
    <property type="nucleotide sequence ID" value="NZ_CP132938.1"/>
</dbReference>